<keyword evidence="1" id="KW-0732">Signal</keyword>
<dbReference type="Proteomes" id="UP001054252">
    <property type="component" value="Unassembled WGS sequence"/>
</dbReference>
<dbReference type="EMBL" id="BPVZ01000019">
    <property type="protein sequence ID" value="GKV02782.1"/>
    <property type="molecule type" value="Genomic_DNA"/>
</dbReference>
<feature type="chain" id="PRO_5043484288" evidence="1">
    <location>
        <begin position="23"/>
        <end position="52"/>
    </location>
</feature>
<name>A0AAV5ILI6_9ROSI</name>
<protein>
    <submittedName>
        <fullName evidence="2">Uncharacterized protein</fullName>
    </submittedName>
</protein>
<evidence type="ECO:0000313" key="3">
    <source>
        <dbReference type="Proteomes" id="UP001054252"/>
    </source>
</evidence>
<organism evidence="2 3">
    <name type="scientific">Rubroshorea leprosula</name>
    <dbReference type="NCBI Taxonomy" id="152421"/>
    <lineage>
        <taxon>Eukaryota</taxon>
        <taxon>Viridiplantae</taxon>
        <taxon>Streptophyta</taxon>
        <taxon>Embryophyta</taxon>
        <taxon>Tracheophyta</taxon>
        <taxon>Spermatophyta</taxon>
        <taxon>Magnoliopsida</taxon>
        <taxon>eudicotyledons</taxon>
        <taxon>Gunneridae</taxon>
        <taxon>Pentapetalae</taxon>
        <taxon>rosids</taxon>
        <taxon>malvids</taxon>
        <taxon>Malvales</taxon>
        <taxon>Dipterocarpaceae</taxon>
        <taxon>Rubroshorea</taxon>
    </lineage>
</organism>
<feature type="signal peptide" evidence="1">
    <location>
        <begin position="1"/>
        <end position="22"/>
    </location>
</feature>
<sequence length="52" mass="5909">MCFRSWITCPRVLLFFFFPATGKETQPSRQHSLEKPVGSLGISPSFLALEHI</sequence>
<gene>
    <name evidence="2" type="ORF">SLEP1_g15172</name>
</gene>
<accession>A0AAV5ILI6</accession>
<dbReference type="AlphaFoldDB" id="A0AAV5ILI6"/>
<comment type="caution">
    <text evidence="2">The sequence shown here is derived from an EMBL/GenBank/DDBJ whole genome shotgun (WGS) entry which is preliminary data.</text>
</comment>
<proteinExistence type="predicted"/>
<evidence type="ECO:0000313" key="2">
    <source>
        <dbReference type="EMBL" id="GKV02782.1"/>
    </source>
</evidence>
<evidence type="ECO:0000256" key="1">
    <source>
        <dbReference type="SAM" id="SignalP"/>
    </source>
</evidence>
<reference evidence="2 3" key="1">
    <citation type="journal article" date="2021" name="Commun. Biol.">
        <title>The genome of Shorea leprosula (Dipterocarpaceae) highlights the ecological relevance of drought in aseasonal tropical rainforests.</title>
        <authorList>
            <person name="Ng K.K.S."/>
            <person name="Kobayashi M.J."/>
            <person name="Fawcett J.A."/>
            <person name="Hatakeyama M."/>
            <person name="Paape T."/>
            <person name="Ng C.H."/>
            <person name="Ang C.C."/>
            <person name="Tnah L.H."/>
            <person name="Lee C.T."/>
            <person name="Nishiyama T."/>
            <person name="Sese J."/>
            <person name="O'Brien M.J."/>
            <person name="Copetti D."/>
            <person name="Mohd Noor M.I."/>
            <person name="Ong R.C."/>
            <person name="Putra M."/>
            <person name="Sireger I.Z."/>
            <person name="Indrioko S."/>
            <person name="Kosugi Y."/>
            <person name="Izuno A."/>
            <person name="Isagi Y."/>
            <person name="Lee S.L."/>
            <person name="Shimizu K.K."/>
        </authorList>
    </citation>
    <scope>NUCLEOTIDE SEQUENCE [LARGE SCALE GENOMIC DNA]</scope>
    <source>
        <strain evidence="2">214</strain>
    </source>
</reference>
<keyword evidence="3" id="KW-1185">Reference proteome</keyword>